<keyword evidence="1" id="KW-0547">Nucleotide-binding</keyword>
<keyword evidence="1" id="KW-0378">Hydrolase</keyword>
<keyword evidence="1" id="KW-0067">ATP-binding</keyword>
<dbReference type="EMBL" id="AJWY01007405">
    <property type="protein sequence ID" value="EKC64090.1"/>
    <property type="molecule type" value="Genomic_DNA"/>
</dbReference>
<reference evidence="1" key="1">
    <citation type="journal article" date="2013" name="Environ. Microbiol.">
        <title>Microbiota from the distal guts of lean and obese adolescents exhibit partial functional redundancy besides clear differences in community structure.</title>
        <authorList>
            <person name="Ferrer M."/>
            <person name="Ruiz A."/>
            <person name="Lanza F."/>
            <person name="Haange S.B."/>
            <person name="Oberbach A."/>
            <person name="Till H."/>
            <person name="Bargiela R."/>
            <person name="Campoy C."/>
            <person name="Segura M.T."/>
            <person name="Richter M."/>
            <person name="von Bergen M."/>
            <person name="Seifert J."/>
            <person name="Suarez A."/>
        </authorList>
    </citation>
    <scope>NUCLEOTIDE SEQUENCE</scope>
</reference>
<sequence>MEKRVENVSYAPGERVRHGVFGDGTVLSAKAMGGDWLLEIAFDDKGTKKVAAKFAKMTKI</sequence>
<organism evidence="1">
    <name type="scientific">human gut metagenome</name>
    <dbReference type="NCBI Taxonomy" id="408170"/>
    <lineage>
        <taxon>unclassified sequences</taxon>
        <taxon>metagenomes</taxon>
        <taxon>organismal metagenomes</taxon>
    </lineage>
</organism>
<dbReference type="AlphaFoldDB" id="K1TCA7"/>
<name>K1TCA7_9ZZZZ</name>
<proteinExistence type="predicted"/>
<comment type="caution">
    <text evidence="1">The sequence shown here is derived from an EMBL/GenBank/DDBJ whole genome shotgun (WGS) entry which is preliminary data.</text>
</comment>
<dbReference type="Pfam" id="PF21196">
    <property type="entry name" value="PcrA_UvrD_tudor"/>
    <property type="match status" value="1"/>
</dbReference>
<gene>
    <name evidence="1" type="ORF">LEA_11004</name>
</gene>
<protein>
    <submittedName>
        <fullName evidence="1">Superfamily I DNA and RNA helicase</fullName>
    </submittedName>
</protein>
<accession>K1TCA7</accession>
<keyword evidence="1" id="KW-0347">Helicase</keyword>
<evidence type="ECO:0000313" key="1">
    <source>
        <dbReference type="EMBL" id="EKC64090.1"/>
    </source>
</evidence>
<dbReference type="GO" id="GO:0004386">
    <property type="term" value="F:helicase activity"/>
    <property type="evidence" value="ECO:0007669"/>
    <property type="project" value="UniProtKB-KW"/>
</dbReference>